<dbReference type="Pfam" id="PF01778">
    <property type="entry name" value="Ribosomal_L28e"/>
    <property type="match status" value="1"/>
</dbReference>
<accession>A0A7S2DNV5</accession>
<evidence type="ECO:0000256" key="3">
    <source>
        <dbReference type="ARBA" id="ARBA00023274"/>
    </source>
</evidence>
<dbReference type="InterPro" id="IPR002672">
    <property type="entry name" value="Ribosomal_eL28"/>
</dbReference>
<dbReference type="PANTHER" id="PTHR10544">
    <property type="entry name" value="60S RIBOSOMAL PROTEIN L28"/>
    <property type="match status" value="1"/>
</dbReference>
<comment type="similarity">
    <text evidence="1">Belongs to the eukaryotic ribosomal protein eL28 family.</text>
</comment>
<name>A0A7S2DNV5_9STRA</name>
<dbReference type="GO" id="GO:0006412">
    <property type="term" value="P:translation"/>
    <property type="evidence" value="ECO:0007669"/>
    <property type="project" value="InterPro"/>
</dbReference>
<dbReference type="AlphaFoldDB" id="A0A7S2DNV5"/>
<dbReference type="GO" id="GO:0005840">
    <property type="term" value="C:ribosome"/>
    <property type="evidence" value="ECO:0007669"/>
    <property type="project" value="UniProtKB-KW"/>
</dbReference>
<evidence type="ECO:0000256" key="1">
    <source>
        <dbReference type="ARBA" id="ARBA00007926"/>
    </source>
</evidence>
<organism evidence="5">
    <name type="scientific">Octactis speculum</name>
    <dbReference type="NCBI Taxonomy" id="3111310"/>
    <lineage>
        <taxon>Eukaryota</taxon>
        <taxon>Sar</taxon>
        <taxon>Stramenopiles</taxon>
        <taxon>Ochrophyta</taxon>
        <taxon>Dictyochophyceae</taxon>
        <taxon>Dictyochales</taxon>
        <taxon>Dictyochaceae</taxon>
        <taxon>Octactis</taxon>
    </lineage>
</organism>
<protein>
    <recommendedName>
        <fullName evidence="4">Ribosomal eL28/Mak16 domain-containing protein</fullName>
    </recommendedName>
</protein>
<evidence type="ECO:0000259" key="4">
    <source>
        <dbReference type="Pfam" id="PF01778"/>
    </source>
</evidence>
<evidence type="ECO:0000256" key="2">
    <source>
        <dbReference type="ARBA" id="ARBA00022980"/>
    </source>
</evidence>
<gene>
    <name evidence="5" type="ORF">DSPE1174_LOCUS23659</name>
</gene>
<dbReference type="GO" id="GO:1990904">
    <property type="term" value="C:ribonucleoprotein complex"/>
    <property type="evidence" value="ECO:0007669"/>
    <property type="project" value="UniProtKB-KW"/>
</dbReference>
<dbReference type="Gene3D" id="3.30.390.110">
    <property type="match status" value="1"/>
</dbReference>
<dbReference type="InterPro" id="IPR029004">
    <property type="entry name" value="Ribosomal_eL28/Mak16"/>
</dbReference>
<dbReference type="EMBL" id="HBGS01045711">
    <property type="protein sequence ID" value="CAD9458418.1"/>
    <property type="molecule type" value="Transcribed_RNA"/>
</dbReference>
<sequence>MATCPDSLTWMLVKNQNCFQQKRNGQTKRSGMIVLSSEPGNLRNINAFKYSGLANSKAIRFDFKEEGEDDDKKIKMSMGLKISKNGKRPNKQYSTIPLNKDFRRVEKCIKAQTVDQAYRADLLDAALARWSALHRYSKVKKGIMKPAYFKPAKGSEEDES</sequence>
<dbReference type="GO" id="GO:0003735">
    <property type="term" value="F:structural constituent of ribosome"/>
    <property type="evidence" value="ECO:0007669"/>
    <property type="project" value="InterPro"/>
</dbReference>
<keyword evidence="2" id="KW-0689">Ribosomal protein</keyword>
<keyword evidence="3" id="KW-0687">Ribonucleoprotein</keyword>
<proteinExistence type="inferred from homology"/>
<reference evidence="5" key="1">
    <citation type="submission" date="2021-01" db="EMBL/GenBank/DDBJ databases">
        <authorList>
            <person name="Corre E."/>
            <person name="Pelletier E."/>
            <person name="Niang G."/>
            <person name="Scheremetjew M."/>
            <person name="Finn R."/>
            <person name="Kale V."/>
            <person name="Holt S."/>
            <person name="Cochrane G."/>
            <person name="Meng A."/>
            <person name="Brown T."/>
            <person name="Cohen L."/>
        </authorList>
    </citation>
    <scope>NUCLEOTIDE SEQUENCE</scope>
    <source>
        <strain evidence="5">CCMP1381</strain>
    </source>
</reference>
<feature type="domain" description="Ribosomal eL28/Mak16" evidence="4">
    <location>
        <begin position="8"/>
        <end position="136"/>
    </location>
</feature>
<evidence type="ECO:0000313" key="5">
    <source>
        <dbReference type="EMBL" id="CAD9458418.1"/>
    </source>
</evidence>